<feature type="domain" description="MHD1" evidence="2">
    <location>
        <begin position="1202"/>
        <end position="1322"/>
    </location>
</feature>
<protein>
    <recommendedName>
        <fullName evidence="2">MHD1 domain-containing protein</fullName>
    </recommendedName>
</protein>
<evidence type="ECO:0000259" key="2">
    <source>
        <dbReference type="PROSITE" id="PS51258"/>
    </source>
</evidence>
<keyword evidence="4" id="KW-1185">Reference proteome</keyword>
<feature type="compositionally biased region" description="Basic and acidic residues" evidence="1">
    <location>
        <begin position="517"/>
        <end position="530"/>
    </location>
</feature>
<feature type="region of interest" description="Disordered" evidence="1">
    <location>
        <begin position="685"/>
        <end position="738"/>
    </location>
</feature>
<feature type="non-terminal residue" evidence="3">
    <location>
        <position position="1452"/>
    </location>
</feature>
<feature type="region of interest" description="Disordered" evidence="1">
    <location>
        <begin position="377"/>
        <end position="454"/>
    </location>
</feature>
<feature type="compositionally biased region" description="Polar residues" evidence="1">
    <location>
        <begin position="616"/>
        <end position="628"/>
    </location>
</feature>
<evidence type="ECO:0000313" key="4">
    <source>
        <dbReference type="Proteomes" id="UP001445076"/>
    </source>
</evidence>
<feature type="compositionally biased region" description="Polar residues" evidence="1">
    <location>
        <begin position="641"/>
        <end position="651"/>
    </location>
</feature>
<feature type="compositionally biased region" description="Low complexity" evidence="1">
    <location>
        <begin position="377"/>
        <end position="406"/>
    </location>
</feature>
<dbReference type="PROSITE" id="PS51258">
    <property type="entry name" value="MHD1"/>
    <property type="match status" value="1"/>
</dbReference>
<feature type="compositionally biased region" description="Basic and acidic residues" evidence="1">
    <location>
        <begin position="428"/>
        <end position="445"/>
    </location>
</feature>
<organism evidence="3 4">
    <name type="scientific">Cherax quadricarinatus</name>
    <name type="common">Australian red claw crayfish</name>
    <dbReference type="NCBI Taxonomy" id="27406"/>
    <lineage>
        <taxon>Eukaryota</taxon>
        <taxon>Metazoa</taxon>
        <taxon>Ecdysozoa</taxon>
        <taxon>Arthropoda</taxon>
        <taxon>Crustacea</taxon>
        <taxon>Multicrustacea</taxon>
        <taxon>Malacostraca</taxon>
        <taxon>Eumalacostraca</taxon>
        <taxon>Eucarida</taxon>
        <taxon>Decapoda</taxon>
        <taxon>Pleocyemata</taxon>
        <taxon>Astacidea</taxon>
        <taxon>Parastacoidea</taxon>
        <taxon>Parastacidae</taxon>
        <taxon>Cherax</taxon>
    </lineage>
</organism>
<evidence type="ECO:0000313" key="3">
    <source>
        <dbReference type="EMBL" id="KAK8738008.1"/>
    </source>
</evidence>
<proteinExistence type="predicted"/>
<name>A0AAW0XF80_CHEQU</name>
<feature type="region of interest" description="Disordered" evidence="1">
    <location>
        <begin position="574"/>
        <end position="657"/>
    </location>
</feature>
<feature type="compositionally biased region" description="Polar residues" evidence="1">
    <location>
        <begin position="531"/>
        <end position="544"/>
    </location>
</feature>
<sequence length="1452" mass="160760">MEFSRSTQDKVALRDVAYVIRFGHFPSEEDDAGGSFITSHRHQFMSTPQQTADISPSPELSIASDEQILFNDEQNFFNEVQNRFADDRNPFVDALNPFAEDGSLAVEDQSPNISQNSCSSSSISRPNDDSSVPSSPVGDQCPTTERRQSELSSYKDRFTTPLPTSVSPSLSAPQTQVSPSLSTPQTPVSPSLPTPPADISTFLPIPETEVSPNLPTAPARVSKTLEINNVSRAHVKELITQAFNVTRLDLCRMVEDIGNSKVAPAVELLLEEIRTEGLALEPTTGSPSPPVVFIRAVLSGKNCFSSFTSTSATKVTNNTITLTVKNMYTDTLLLEVWKAGRSSPVEDAQNTAVIDILGRLINTSIRYRKDKANVATCSRSSEEAASTTETNQTSPSSDAGAGAALESSEERDEVDHSDETPIINVSLWEDRNQRDRSRSLNDSHKITKKTSPKIVEVKEKKTVITNGVARHNESCSNVAPDDNSENGLSNGNDVDSGRNASDTTDMSDSISVSSELCLDHMRTSTHRDRSASVQNLDLSPSTNKVQEKGNIRKGSLRISASNLRASVRSSFKKFNHNKSPDSKNLQHKSADTCSLRSETDSVSTSPNPFNEEADIDTSNPHAHAQESPTAEKSKLEKKLSYDTSKQNGNNNLDRERSRSTISITSFSKINLGIRRSSQKATEIFKRIGSKKDKKSSSETSSPDLRRQNLTNDNTSISSFQIESSREGEDNEDSLADTHSTHDALETHTNGTALSDTPVLSSYLRKSFRTKFSTPRTLRAFRNLKDKGNTKKQLESKTSGEGHTDEQCVDGETNSRHQNPPEIQSYLSSIGKGHLKAELVAHVSVPLKTLIGTWKREGWLPLSLTNVKDDISTQKKKKFNRAGGNVAVKKTSNKSSVSCKLHICLTLPTPESELTTTGYDTYSSTLRSLIDMQVQALDTVRDYKGSVGVVGEVLLQQLVFFSRVSDPHKTLAKWLVLVEVKPSDPELLLPLLKAIRTHLEAGLYLTTQKRQLAGSLSRWVRNILTNEFEMLHSSFPSSSDLLELPRLENFLRCFNTVENCYELRVLFEREVSTQGMTSVTDQLQGALSKHVETWVEALNKEKLQRESDTSAASSTISASFRSWQEAQRRASLLTKPILNFLTISLCTYQPIFMIELAVDYLYLVMPKMLTAALHLLNPVTSVDVDALAQVPSEVMPSAAQAAWVLCTNLSQINKIGIESGLPQHLIPQEYREAFSTILLHWLVLSKHLALEECQRDIQQDEFVAVDDMAGYSQSAVGVADLLKALMIHVCEVKWPGDVGPSGGTLIKISQHIMELAAQYITRITQSYTVQAGDKDTILKEVCVVVRNVEHVCNEVRKHLLHLSKLASTQKEMEAAQELEERTKHLQQHIDNAAEVLLLRCLPHLENLLTQGVSQGSSEYIVERLELAMQPVEDRLYFAEPLLQQLWLRLFQHA</sequence>
<feature type="compositionally biased region" description="Polar residues" evidence="1">
    <location>
        <begin position="485"/>
        <end position="514"/>
    </location>
</feature>
<dbReference type="EMBL" id="JARKIK010000041">
    <property type="protein sequence ID" value="KAK8738008.1"/>
    <property type="molecule type" value="Genomic_DNA"/>
</dbReference>
<feature type="compositionally biased region" description="Low complexity" evidence="1">
    <location>
        <begin position="159"/>
        <end position="173"/>
    </location>
</feature>
<feature type="compositionally biased region" description="Basic and acidic residues" evidence="1">
    <location>
        <begin position="629"/>
        <end position="640"/>
    </location>
</feature>
<feature type="region of interest" description="Disordered" evidence="1">
    <location>
        <begin position="778"/>
        <end position="821"/>
    </location>
</feature>
<dbReference type="InterPro" id="IPR014770">
    <property type="entry name" value="Munc13_1"/>
</dbReference>
<feature type="compositionally biased region" description="Polar residues" evidence="1">
    <location>
        <begin position="591"/>
        <end position="608"/>
    </location>
</feature>
<dbReference type="Proteomes" id="UP001445076">
    <property type="component" value="Unassembled WGS sequence"/>
</dbReference>
<feature type="region of interest" description="Disordered" evidence="1">
    <location>
        <begin position="104"/>
        <end position="194"/>
    </location>
</feature>
<accession>A0AAW0XF80</accession>
<feature type="compositionally biased region" description="Polar residues" evidence="1">
    <location>
        <begin position="174"/>
        <end position="189"/>
    </location>
</feature>
<feature type="compositionally biased region" description="Polar residues" evidence="1">
    <location>
        <begin position="707"/>
        <end position="722"/>
    </location>
</feature>
<gene>
    <name evidence="3" type="ORF">OTU49_004344</name>
</gene>
<feature type="region of interest" description="Disordered" evidence="1">
    <location>
        <begin position="468"/>
        <end position="557"/>
    </location>
</feature>
<dbReference type="Gene3D" id="1.10.357.50">
    <property type="match status" value="1"/>
</dbReference>
<comment type="caution">
    <text evidence="3">The sequence shown here is derived from an EMBL/GenBank/DDBJ whole genome shotgun (WGS) entry which is preliminary data.</text>
</comment>
<evidence type="ECO:0000256" key="1">
    <source>
        <dbReference type="SAM" id="MobiDB-lite"/>
    </source>
</evidence>
<feature type="compositionally biased region" description="Basic and acidic residues" evidence="1">
    <location>
        <begin position="144"/>
        <end position="158"/>
    </location>
</feature>
<reference evidence="3 4" key="1">
    <citation type="journal article" date="2024" name="BMC Genomics">
        <title>Genome assembly of redclaw crayfish (Cherax quadricarinatus) provides insights into its immune adaptation and hypoxia tolerance.</title>
        <authorList>
            <person name="Liu Z."/>
            <person name="Zheng J."/>
            <person name="Li H."/>
            <person name="Fang K."/>
            <person name="Wang S."/>
            <person name="He J."/>
            <person name="Zhou D."/>
            <person name="Weng S."/>
            <person name="Chi M."/>
            <person name="Gu Z."/>
            <person name="He J."/>
            <person name="Li F."/>
            <person name="Wang M."/>
        </authorList>
    </citation>
    <scope>NUCLEOTIDE SEQUENCE [LARGE SCALE GENOMIC DNA]</scope>
    <source>
        <strain evidence="3">ZL_2023a</strain>
    </source>
</reference>
<feature type="compositionally biased region" description="Low complexity" evidence="1">
    <location>
        <begin position="109"/>
        <end position="137"/>
    </location>
</feature>
<feature type="compositionally biased region" description="Basic and acidic residues" evidence="1">
    <location>
        <begin position="782"/>
        <end position="805"/>
    </location>
</feature>